<keyword evidence="2" id="KW-1185">Reference proteome</keyword>
<dbReference type="EMBL" id="JTJC03000004">
    <property type="protein sequence ID" value="NHC36202.1"/>
    <property type="molecule type" value="Genomic_DNA"/>
</dbReference>
<sequence length="118" mass="13543">MPKTLVNLTHQALIAEIETVLDSYPYYPHCQAFANPDLRQELIAYVLSRIPCAFSAVDDCNLTFLTYRLPGDRAEYRIQIENLIHQGICCVLQDKADWVSCHIPEPYQCSVEPSHWFG</sequence>
<evidence type="ECO:0000313" key="1">
    <source>
        <dbReference type="EMBL" id="NHC36202.1"/>
    </source>
</evidence>
<evidence type="ECO:0000313" key="2">
    <source>
        <dbReference type="Proteomes" id="UP000031532"/>
    </source>
</evidence>
<proteinExistence type="predicted"/>
<gene>
    <name evidence="1" type="ORF">QH73_0016375</name>
</gene>
<protein>
    <submittedName>
        <fullName evidence="1">Late competence development ComFB family protein</fullName>
    </submittedName>
</protein>
<accession>A0A9X5E6N6</accession>
<organism evidence="1 2">
    <name type="scientific">Scytonema millei VB511283</name>
    <dbReference type="NCBI Taxonomy" id="1245923"/>
    <lineage>
        <taxon>Bacteria</taxon>
        <taxon>Bacillati</taxon>
        <taxon>Cyanobacteriota</taxon>
        <taxon>Cyanophyceae</taxon>
        <taxon>Nostocales</taxon>
        <taxon>Scytonemataceae</taxon>
        <taxon>Scytonema</taxon>
    </lineage>
</organism>
<reference evidence="1 2" key="1">
    <citation type="journal article" date="2015" name="Genome Announc.">
        <title>Draft Genome Sequence of the Terrestrial Cyanobacterium Scytonema millei VB511283, Isolated from Eastern India.</title>
        <authorList>
            <person name="Sen D."/>
            <person name="Chandrababunaidu M.M."/>
            <person name="Singh D."/>
            <person name="Sanghi N."/>
            <person name="Ghorai A."/>
            <person name="Mishra G.P."/>
            <person name="Madduluri M."/>
            <person name="Adhikary S.P."/>
            <person name="Tripathy S."/>
        </authorList>
    </citation>
    <scope>NUCLEOTIDE SEQUENCE [LARGE SCALE GENOMIC DNA]</scope>
    <source>
        <strain evidence="1 2">VB511283</strain>
    </source>
</reference>
<dbReference type="RefSeq" id="WP_039717112.1">
    <property type="nucleotide sequence ID" value="NZ_JTJC03000004.1"/>
</dbReference>
<dbReference type="OrthoDB" id="515811at2"/>
<dbReference type="Proteomes" id="UP000031532">
    <property type="component" value="Unassembled WGS sequence"/>
</dbReference>
<comment type="caution">
    <text evidence="1">The sequence shown here is derived from an EMBL/GenBank/DDBJ whole genome shotgun (WGS) entry which is preliminary data.</text>
</comment>
<name>A0A9X5E6N6_9CYAN</name>
<dbReference type="AlphaFoldDB" id="A0A9X5E6N6"/>